<keyword evidence="3 6" id="KW-1133">Transmembrane helix</keyword>
<reference evidence="7 8" key="1">
    <citation type="journal article" date="2023" name="Nat. Commun.">
        <title>Origin of minicircular mitochondrial genomes in red algae.</title>
        <authorList>
            <person name="Lee Y."/>
            <person name="Cho C.H."/>
            <person name="Lee Y.M."/>
            <person name="Park S.I."/>
            <person name="Yang J.H."/>
            <person name="West J.A."/>
            <person name="Bhattacharya D."/>
            <person name="Yoon H.S."/>
        </authorList>
    </citation>
    <scope>NUCLEOTIDE SEQUENCE [LARGE SCALE GENOMIC DNA]</scope>
    <source>
        <strain evidence="7 8">CCMP1338</strain>
        <tissue evidence="7">Whole cell</tissue>
    </source>
</reference>
<evidence type="ECO:0000256" key="6">
    <source>
        <dbReference type="SAM" id="Phobius"/>
    </source>
</evidence>
<evidence type="ECO:0008006" key="9">
    <source>
        <dbReference type="Google" id="ProtNLM"/>
    </source>
</evidence>
<feature type="binding site" evidence="5">
    <location>
        <position position="247"/>
    </location>
    <ligand>
        <name>Zn(2+)</name>
        <dbReference type="ChEBI" id="CHEBI:29105"/>
    </ligand>
</feature>
<protein>
    <recommendedName>
        <fullName evidence="9">Glycerophosphocholine acyltransferase 1</fullName>
    </recommendedName>
</protein>
<keyword evidence="8" id="KW-1185">Reference proteome</keyword>
<evidence type="ECO:0000256" key="3">
    <source>
        <dbReference type="ARBA" id="ARBA00022989"/>
    </source>
</evidence>
<organism evidence="7 8">
    <name type="scientific">Rhodosorus marinus</name>
    <dbReference type="NCBI Taxonomy" id="101924"/>
    <lineage>
        <taxon>Eukaryota</taxon>
        <taxon>Rhodophyta</taxon>
        <taxon>Stylonematophyceae</taxon>
        <taxon>Stylonematales</taxon>
        <taxon>Stylonemataceae</taxon>
        <taxon>Rhodosorus</taxon>
    </lineage>
</organism>
<name>A0AAV8UR86_9RHOD</name>
<dbReference type="GO" id="GO:0046872">
    <property type="term" value="F:metal ion binding"/>
    <property type="evidence" value="ECO:0007669"/>
    <property type="project" value="UniProtKB-KW"/>
</dbReference>
<evidence type="ECO:0000256" key="1">
    <source>
        <dbReference type="ARBA" id="ARBA00004141"/>
    </source>
</evidence>
<keyword evidence="5" id="KW-0862">Zinc</keyword>
<keyword evidence="5" id="KW-0479">Metal-binding</keyword>
<dbReference type="GO" id="GO:0016020">
    <property type="term" value="C:membrane"/>
    <property type="evidence" value="ECO:0007669"/>
    <property type="project" value="UniProtKB-SubCell"/>
</dbReference>
<evidence type="ECO:0000256" key="5">
    <source>
        <dbReference type="PIRSR" id="PIRSR604254-1"/>
    </source>
</evidence>
<feature type="transmembrane region" description="Helical" evidence="6">
    <location>
        <begin position="248"/>
        <end position="265"/>
    </location>
</feature>
<feature type="binding site" evidence="5">
    <location>
        <position position="251"/>
    </location>
    <ligand>
        <name>Zn(2+)</name>
        <dbReference type="ChEBI" id="CHEBI:29105"/>
    </ligand>
</feature>
<feature type="transmembrane region" description="Helical" evidence="6">
    <location>
        <begin position="144"/>
        <end position="161"/>
    </location>
</feature>
<keyword evidence="2 6" id="KW-0812">Transmembrane</keyword>
<dbReference type="Pfam" id="PF03006">
    <property type="entry name" value="HlyIII"/>
    <property type="match status" value="1"/>
</dbReference>
<evidence type="ECO:0000313" key="8">
    <source>
        <dbReference type="Proteomes" id="UP001157974"/>
    </source>
</evidence>
<dbReference type="GO" id="GO:0038023">
    <property type="term" value="F:signaling receptor activity"/>
    <property type="evidence" value="ECO:0007669"/>
    <property type="project" value="TreeGrafter"/>
</dbReference>
<accession>A0AAV8UR86</accession>
<evidence type="ECO:0000313" key="7">
    <source>
        <dbReference type="EMBL" id="KAJ8905080.1"/>
    </source>
</evidence>
<sequence>MEWTLPPWGGEARIMRAEQAPRYLRREWIESGYRVGGGMLAAARSLFTFHNETINAWTMVFMSSTSTLLLVYVKLIFEYVPLPFALLWMSVVTHMPFSVALHLFIGISEDSRKFWRTCDIFFMQFNSLLLSAAFAYYVMDGLCIILYAACAFVVFLRTVYVTMIRTRIWRLPKPELAREMSYLVFTYCSPLVVQGVKDLVLLWNVSLGVLPHVIGVIFCMEIAYLCYSKHLPEKWSPGRFDLVGNSHQILHVMGLVAHVLQWAFLLELHARTYPF</sequence>
<dbReference type="InterPro" id="IPR004254">
    <property type="entry name" value="AdipoR/HlyIII-related"/>
</dbReference>
<dbReference type="Proteomes" id="UP001157974">
    <property type="component" value="Unassembled WGS sequence"/>
</dbReference>
<keyword evidence="4 6" id="KW-0472">Membrane</keyword>
<comment type="caution">
    <text evidence="7">The sequence shown here is derived from an EMBL/GenBank/DDBJ whole genome shotgun (WGS) entry which is preliminary data.</text>
</comment>
<feature type="transmembrane region" description="Helical" evidence="6">
    <location>
        <begin position="54"/>
        <end position="73"/>
    </location>
</feature>
<comment type="subcellular location">
    <subcellularLocation>
        <location evidence="1">Membrane</location>
        <topology evidence="1">Multi-pass membrane protein</topology>
    </subcellularLocation>
</comment>
<dbReference type="PANTHER" id="PTHR20855">
    <property type="entry name" value="ADIPOR/PROGESTIN RECEPTOR-RELATED"/>
    <property type="match status" value="1"/>
</dbReference>
<proteinExistence type="predicted"/>
<dbReference type="PANTHER" id="PTHR20855:SF136">
    <property type="match status" value="1"/>
</dbReference>
<evidence type="ECO:0000256" key="4">
    <source>
        <dbReference type="ARBA" id="ARBA00023136"/>
    </source>
</evidence>
<evidence type="ECO:0000256" key="2">
    <source>
        <dbReference type="ARBA" id="ARBA00022692"/>
    </source>
</evidence>
<feature type="transmembrane region" description="Helical" evidence="6">
    <location>
        <begin position="209"/>
        <end position="227"/>
    </location>
</feature>
<gene>
    <name evidence="7" type="ORF">NDN08_001591</name>
</gene>
<dbReference type="AlphaFoldDB" id="A0AAV8UR86"/>
<feature type="transmembrane region" description="Helical" evidence="6">
    <location>
        <begin position="85"/>
        <end position="108"/>
    </location>
</feature>
<feature type="binding site" evidence="5">
    <location>
        <position position="102"/>
    </location>
    <ligand>
        <name>Zn(2+)</name>
        <dbReference type="ChEBI" id="CHEBI:29105"/>
    </ligand>
</feature>
<dbReference type="EMBL" id="JAMWBK010000005">
    <property type="protein sequence ID" value="KAJ8905080.1"/>
    <property type="molecule type" value="Genomic_DNA"/>
</dbReference>